<dbReference type="InParanoid" id="G0R4M7"/>
<sequence length="410" mass="47937">MNKLEEQSYLVETQGRIFIFFQQKLLVYDLNTKVQRQIDGYVEDKELKKVLVYNYSQVTMFYIAHGFGGFSAYILQDNNQFEKMSLNKLYNSVKENVSFNIVDINFYDYQVLLGGVKTVFLNIYALDQNSGIYLFQQIFQDEIVLPSEIYQIKKVFIEQKNGQIFNMYKQETFIVVGSQYGNFIATEIEFNLQNNEYFINRQHEVSYDIQDILINENYAILCGANTHTIVWHSINSKVIQDIQPYQAYFNIFGYNGGAFFKGAYNETVGKSVDFFAGLQRRHIFVVKIIEDDPYFTCDATDSKIKNLIGDHNLFLQANKNCPTQKQPNSNQYCIDKLKLTLSVQNVYADSENALDITVFFFCCIALLLLIGVTIYRLYKRKYARKTNLLLEFTNFKNQQKALNIQNYEQL</sequence>
<evidence type="ECO:0000313" key="2">
    <source>
        <dbReference type="EMBL" id="EGR27587.1"/>
    </source>
</evidence>
<dbReference type="AlphaFoldDB" id="G0R4M7"/>
<keyword evidence="3" id="KW-1185">Reference proteome</keyword>
<dbReference type="OMA" id="FIICESD"/>
<gene>
    <name evidence="2" type="ORF">IMG5_193870</name>
</gene>
<dbReference type="eggNOG" id="ENOG502T14P">
    <property type="taxonomic scope" value="Eukaryota"/>
</dbReference>
<organism evidence="2 3">
    <name type="scientific">Ichthyophthirius multifiliis</name>
    <name type="common">White spot disease agent</name>
    <name type="synonym">Ich</name>
    <dbReference type="NCBI Taxonomy" id="5932"/>
    <lineage>
        <taxon>Eukaryota</taxon>
        <taxon>Sar</taxon>
        <taxon>Alveolata</taxon>
        <taxon>Ciliophora</taxon>
        <taxon>Intramacronucleata</taxon>
        <taxon>Oligohymenophorea</taxon>
        <taxon>Hymenostomatida</taxon>
        <taxon>Ophryoglenina</taxon>
        <taxon>Ichthyophthirius</taxon>
    </lineage>
</organism>
<protein>
    <recommendedName>
        <fullName evidence="4">Transmembrane protein</fullName>
    </recommendedName>
</protein>
<keyword evidence="1" id="KW-0812">Transmembrane</keyword>
<dbReference type="OrthoDB" id="302260at2759"/>
<dbReference type="RefSeq" id="XP_004025039.1">
    <property type="nucleotide sequence ID" value="XM_004024990.1"/>
</dbReference>
<keyword evidence="1" id="KW-0472">Membrane</keyword>
<keyword evidence="1" id="KW-1133">Transmembrane helix</keyword>
<evidence type="ECO:0008006" key="4">
    <source>
        <dbReference type="Google" id="ProtNLM"/>
    </source>
</evidence>
<dbReference type="Proteomes" id="UP000008983">
    <property type="component" value="Unassembled WGS sequence"/>
</dbReference>
<accession>G0R4M7</accession>
<reference evidence="2 3" key="1">
    <citation type="submission" date="2011-07" db="EMBL/GenBank/DDBJ databases">
        <authorList>
            <person name="Coyne R."/>
            <person name="Brami D."/>
            <person name="Johnson J."/>
            <person name="Hostetler J."/>
            <person name="Hannick L."/>
            <person name="Clark T."/>
            <person name="Cassidy-Hanley D."/>
            <person name="Inman J."/>
        </authorList>
    </citation>
    <scope>NUCLEOTIDE SEQUENCE [LARGE SCALE GENOMIC DNA]</scope>
    <source>
        <strain evidence="2 3">G5</strain>
    </source>
</reference>
<evidence type="ECO:0000313" key="3">
    <source>
        <dbReference type="Proteomes" id="UP000008983"/>
    </source>
</evidence>
<name>G0R4M7_ICHMU</name>
<feature type="non-terminal residue" evidence="2">
    <location>
        <position position="410"/>
    </location>
</feature>
<dbReference type="EMBL" id="GL984352">
    <property type="protein sequence ID" value="EGR27587.1"/>
    <property type="molecule type" value="Genomic_DNA"/>
</dbReference>
<evidence type="ECO:0000256" key="1">
    <source>
        <dbReference type="SAM" id="Phobius"/>
    </source>
</evidence>
<proteinExistence type="predicted"/>
<dbReference type="GeneID" id="14903643"/>
<feature type="transmembrane region" description="Helical" evidence="1">
    <location>
        <begin position="358"/>
        <end position="378"/>
    </location>
</feature>